<protein>
    <submittedName>
        <fullName evidence="5">Trypsin domain-containing protein</fullName>
    </submittedName>
</protein>
<dbReference type="PANTHER" id="PTHR24256">
    <property type="entry name" value="TRYPTASE-RELATED"/>
    <property type="match status" value="1"/>
</dbReference>
<organism evidence="5 6">
    <name type="scientific">Ditylenchus destructor</name>
    <dbReference type="NCBI Taxonomy" id="166010"/>
    <lineage>
        <taxon>Eukaryota</taxon>
        <taxon>Metazoa</taxon>
        <taxon>Ecdysozoa</taxon>
        <taxon>Nematoda</taxon>
        <taxon>Chromadorea</taxon>
        <taxon>Rhabditida</taxon>
        <taxon>Tylenchina</taxon>
        <taxon>Tylenchomorpha</taxon>
        <taxon>Sphaerularioidea</taxon>
        <taxon>Anguinidae</taxon>
        <taxon>Anguininae</taxon>
        <taxon>Ditylenchus</taxon>
    </lineage>
</organism>
<feature type="signal peptide" evidence="3">
    <location>
        <begin position="1"/>
        <end position="22"/>
    </location>
</feature>
<dbReference type="SMART" id="SM00020">
    <property type="entry name" value="Tryp_SPc"/>
    <property type="match status" value="1"/>
</dbReference>
<proteinExistence type="inferred from homology"/>
<comment type="caution">
    <text evidence="5">The sequence shown here is derived from an EMBL/GenBank/DDBJ whole genome shotgun (WGS) entry which is preliminary data.</text>
</comment>
<dbReference type="Pfam" id="PF00089">
    <property type="entry name" value="Trypsin"/>
    <property type="match status" value="1"/>
</dbReference>
<keyword evidence="1" id="KW-1015">Disulfide bond</keyword>
<dbReference type="SUPFAM" id="SSF50494">
    <property type="entry name" value="Trypsin-like serine proteases"/>
    <property type="match status" value="1"/>
</dbReference>
<dbReference type="InterPro" id="IPR043504">
    <property type="entry name" value="Peptidase_S1_PA_chymotrypsin"/>
</dbReference>
<feature type="domain" description="Peptidase S1" evidence="4">
    <location>
        <begin position="75"/>
        <end position="336"/>
    </location>
</feature>
<name>A0AAD4MV26_9BILA</name>
<feature type="chain" id="PRO_5042206182" evidence="3">
    <location>
        <begin position="23"/>
        <end position="352"/>
    </location>
</feature>
<gene>
    <name evidence="5" type="ORF">DdX_14172</name>
</gene>
<accession>A0AAD4MV26</accession>
<evidence type="ECO:0000256" key="2">
    <source>
        <dbReference type="ARBA" id="ARBA00024195"/>
    </source>
</evidence>
<dbReference type="GO" id="GO:0006508">
    <property type="term" value="P:proteolysis"/>
    <property type="evidence" value="ECO:0007669"/>
    <property type="project" value="InterPro"/>
</dbReference>
<evidence type="ECO:0000313" key="6">
    <source>
        <dbReference type="Proteomes" id="UP001201812"/>
    </source>
</evidence>
<dbReference type="InterPro" id="IPR001254">
    <property type="entry name" value="Trypsin_dom"/>
</dbReference>
<dbReference type="Gene3D" id="2.40.10.10">
    <property type="entry name" value="Trypsin-like serine proteases"/>
    <property type="match status" value="1"/>
</dbReference>
<evidence type="ECO:0000259" key="4">
    <source>
        <dbReference type="PROSITE" id="PS50240"/>
    </source>
</evidence>
<comment type="similarity">
    <text evidence="2">Belongs to the peptidase S1 family. CLIP subfamily.</text>
</comment>
<dbReference type="GO" id="GO:0004252">
    <property type="term" value="F:serine-type endopeptidase activity"/>
    <property type="evidence" value="ECO:0007669"/>
    <property type="project" value="InterPro"/>
</dbReference>
<evidence type="ECO:0000256" key="1">
    <source>
        <dbReference type="ARBA" id="ARBA00023157"/>
    </source>
</evidence>
<evidence type="ECO:0000256" key="3">
    <source>
        <dbReference type="SAM" id="SignalP"/>
    </source>
</evidence>
<evidence type="ECO:0000313" key="5">
    <source>
        <dbReference type="EMBL" id="KAI1704538.1"/>
    </source>
</evidence>
<dbReference type="PROSITE" id="PS50240">
    <property type="entry name" value="TRYPSIN_DOM"/>
    <property type="match status" value="1"/>
</dbReference>
<dbReference type="PRINTS" id="PR00722">
    <property type="entry name" value="CHYMOTRYPSIN"/>
</dbReference>
<keyword evidence="6" id="KW-1185">Reference proteome</keyword>
<dbReference type="InterPro" id="IPR009003">
    <property type="entry name" value="Peptidase_S1_PA"/>
</dbReference>
<dbReference type="InterPro" id="IPR051487">
    <property type="entry name" value="Ser/Thr_Proteases_Immune/Dev"/>
</dbReference>
<keyword evidence="3" id="KW-0732">Signal</keyword>
<dbReference type="Proteomes" id="UP001201812">
    <property type="component" value="Unassembled WGS sequence"/>
</dbReference>
<dbReference type="InterPro" id="IPR001314">
    <property type="entry name" value="Peptidase_S1A"/>
</dbReference>
<dbReference type="EMBL" id="JAKKPZ010000066">
    <property type="protein sequence ID" value="KAI1704538.1"/>
    <property type="molecule type" value="Genomic_DNA"/>
</dbReference>
<dbReference type="AlphaFoldDB" id="A0AAD4MV26"/>
<reference evidence="5" key="1">
    <citation type="submission" date="2022-01" db="EMBL/GenBank/DDBJ databases">
        <title>Genome Sequence Resource for Two Populations of Ditylenchus destructor, the Migratory Endoparasitic Phytonematode.</title>
        <authorList>
            <person name="Zhang H."/>
            <person name="Lin R."/>
            <person name="Xie B."/>
        </authorList>
    </citation>
    <scope>NUCLEOTIDE SEQUENCE</scope>
    <source>
        <strain evidence="5">BazhouSP</strain>
    </source>
</reference>
<sequence>MSSVNFSLLVVLIVAFFTSYRKNDFYVTANMDDKYMTFGPVGEPPQLKRLSKDTNKALQETCGIGQQSPMTEERIAGGKEALRGQFPWAVSLASPGGSNKCTGVLISEWHVLTAIHCFYDYVNHSVPCVGPKFDPTSIAKSEYVIHYGGVCIRMDSNTGCELRDTQTVAMKKVVVGKEFTESKCRSGNDVAIVELERSIPLNGDVQAICLLNVSSYEIGLAGSHPSFSKVKNFIDMGWGRDEKKRSSARLHYLEATPRVVRDNMLLSTGWKRGLDPGIRRGICIGDSGGPTQATGPGGKAYLMGIHSSGPPCTEAAPDIYGSYYSTFIPPMLEDICALTGVCPPGVPRKGKK</sequence>